<evidence type="ECO:0000256" key="2">
    <source>
        <dbReference type="SAM" id="MobiDB-lite"/>
    </source>
</evidence>
<feature type="region of interest" description="Disordered" evidence="2">
    <location>
        <begin position="55"/>
        <end position="74"/>
    </location>
</feature>
<evidence type="ECO:0000259" key="3">
    <source>
        <dbReference type="Pfam" id="PF24883"/>
    </source>
</evidence>
<dbReference type="SUPFAM" id="SSF53474">
    <property type="entry name" value="alpha/beta-Hydrolases"/>
    <property type="match status" value="1"/>
</dbReference>
<feature type="compositionally biased region" description="Low complexity" evidence="2">
    <location>
        <begin position="972"/>
        <end position="989"/>
    </location>
</feature>
<protein>
    <recommendedName>
        <fullName evidence="3">Nephrocystin 3-like N-terminal domain-containing protein</fullName>
    </recommendedName>
</protein>
<evidence type="ECO:0000256" key="1">
    <source>
        <dbReference type="ARBA" id="ARBA00022737"/>
    </source>
</evidence>
<dbReference type="EMBL" id="JAGPXF010000001">
    <property type="protein sequence ID" value="KAH7263714.1"/>
    <property type="molecule type" value="Genomic_DNA"/>
</dbReference>
<comment type="caution">
    <text evidence="4">The sequence shown here is derived from an EMBL/GenBank/DDBJ whole genome shotgun (WGS) entry which is preliminary data.</text>
</comment>
<sequence length="1004" mass="112667">MASENIRPTKPKCSPESIPATGLSVIYEPDTDCSVADIIMVHGLKGHPYKTWRYTPSSKTADKQPPSNQESTMRSIMSWKKEPSTKGSNDSEPTLSIVETALGPTAPNASVFWPADLLPEVCENARILTFGYDTKVTKYTSGPTNMNSILSHGKDLFFLGGGGGKQVVPGRPLIFIAHSLGGILVKEMLALSSTSETIAQGVVEWTKAIIFLGTPHRGSPEFSVIGERAWSILSSLHFQTGAAILDTLRQDNTDLQRSHESFTRLWQHYNFRVKTFQEGFSITGINLWVLGNKVVPHDSSLIGDPGEHAETLQANHMEMCRFSSASDPNFLKVAGEIKHVYMEISKSAQERRILKDQAETRNMLDNLLKKLPFDGMGKQKNSIPPPMFSTGQWLFENPTYRDWYFDHTHTESHLEGNSLCVSFFIDDTSHEMQHSTDEIFRSLISQLPHVKVLSSGPPFTEAGSLKHDIRDAARPCEELTSQELQTLLIKTLKILLLEYAPVYIFVDALDELQVGEQRKHFEFWSDLIRLPRFKKLSVCLSCRHFPNITVVDGLELVLEHYNGADIISYIQQRLELHMNVDDTDWKVEIYHKIESRSAGVFLWVAIVVDKVLAGYDDGCNLRNLLQIVDDTPTEIRELYLEILCSLGVDEKQVVLGIFQWIVAAAKPLRLDEWHHVLAFVKHPRPTSLRGWRQSNTYTENDEQLEREIKSLSRGLLQVSNSQCSDTNDASSVDACAGSLDQEHGSARTIRLAHPPVYEFLVNDKGFRYLGYKGRHPLKDCHHTIASTCLAYINVPELDDYIFARQRLEVESSTTLSLFSAYSVIFGESLHSSHSQRNADFGNNLRELHATRPGDPCQLVKTWLADRGLSHCSDDNLDDSSLSRSPTSEMLQRPTFVHYPALHLYVVNELNFHLQIAKKGTFAKSIRDDLKKSQARWDALRFRQHTGLLDLSDYGALSKLPPKPDHGPRRPRSIASFASASSFSHGSVGSQRVNTGQDGNTGSAT</sequence>
<proteinExistence type="predicted"/>
<gene>
    <name evidence="4" type="ORF">BKA59DRAFT_498706</name>
</gene>
<feature type="region of interest" description="Disordered" evidence="2">
    <location>
        <begin position="956"/>
        <end position="1004"/>
    </location>
</feature>
<dbReference type="OrthoDB" id="7464126at2759"/>
<dbReference type="Proteomes" id="UP000813427">
    <property type="component" value="Unassembled WGS sequence"/>
</dbReference>
<name>A0A8K0WIT1_9HYPO</name>
<feature type="compositionally biased region" description="Polar residues" evidence="2">
    <location>
        <begin position="990"/>
        <end position="1004"/>
    </location>
</feature>
<dbReference type="Gene3D" id="3.40.50.1820">
    <property type="entry name" value="alpha/beta hydrolase"/>
    <property type="match status" value="1"/>
</dbReference>
<keyword evidence="5" id="KW-1185">Reference proteome</keyword>
<organism evidence="4 5">
    <name type="scientific">Fusarium tricinctum</name>
    <dbReference type="NCBI Taxonomy" id="61284"/>
    <lineage>
        <taxon>Eukaryota</taxon>
        <taxon>Fungi</taxon>
        <taxon>Dikarya</taxon>
        <taxon>Ascomycota</taxon>
        <taxon>Pezizomycotina</taxon>
        <taxon>Sordariomycetes</taxon>
        <taxon>Hypocreomycetidae</taxon>
        <taxon>Hypocreales</taxon>
        <taxon>Nectriaceae</taxon>
        <taxon>Fusarium</taxon>
        <taxon>Fusarium tricinctum species complex</taxon>
    </lineage>
</organism>
<feature type="region of interest" description="Disordered" evidence="2">
    <location>
        <begin position="1"/>
        <end position="20"/>
    </location>
</feature>
<evidence type="ECO:0000313" key="5">
    <source>
        <dbReference type="Proteomes" id="UP000813427"/>
    </source>
</evidence>
<dbReference type="Pfam" id="PF24883">
    <property type="entry name" value="NPHP3_N"/>
    <property type="match status" value="1"/>
</dbReference>
<accession>A0A8K0WIT1</accession>
<dbReference type="PANTHER" id="PTHR10039">
    <property type="entry name" value="AMELOGENIN"/>
    <property type="match status" value="1"/>
</dbReference>
<dbReference type="InterPro" id="IPR029058">
    <property type="entry name" value="AB_hydrolase_fold"/>
</dbReference>
<keyword evidence="1" id="KW-0677">Repeat</keyword>
<dbReference type="InterPro" id="IPR056884">
    <property type="entry name" value="NPHP3-like_N"/>
</dbReference>
<dbReference type="PANTHER" id="PTHR10039:SF5">
    <property type="entry name" value="NACHT DOMAIN-CONTAINING PROTEIN"/>
    <property type="match status" value="1"/>
</dbReference>
<evidence type="ECO:0000313" key="4">
    <source>
        <dbReference type="EMBL" id="KAH7263714.1"/>
    </source>
</evidence>
<reference evidence="4" key="1">
    <citation type="journal article" date="2021" name="Nat. Commun.">
        <title>Genetic determinants of endophytism in the Arabidopsis root mycobiome.</title>
        <authorList>
            <person name="Mesny F."/>
            <person name="Miyauchi S."/>
            <person name="Thiergart T."/>
            <person name="Pickel B."/>
            <person name="Atanasova L."/>
            <person name="Karlsson M."/>
            <person name="Huettel B."/>
            <person name="Barry K.W."/>
            <person name="Haridas S."/>
            <person name="Chen C."/>
            <person name="Bauer D."/>
            <person name="Andreopoulos W."/>
            <person name="Pangilinan J."/>
            <person name="LaButti K."/>
            <person name="Riley R."/>
            <person name="Lipzen A."/>
            <person name="Clum A."/>
            <person name="Drula E."/>
            <person name="Henrissat B."/>
            <person name="Kohler A."/>
            <person name="Grigoriev I.V."/>
            <person name="Martin F.M."/>
            <person name="Hacquard S."/>
        </authorList>
    </citation>
    <scope>NUCLEOTIDE SEQUENCE</scope>
    <source>
        <strain evidence="4">MPI-SDFR-AT-0068</strain>
    </source>
</reference>
<dbReference type="AlphaFoldDB" id="A0A8K0WIT1"/>
<feature type="domain" description="Nephrocystin 3-like N-terminal" evidence="3">
    <location>
        <begin position="416"/>
        <end position="543"/>
    </location>
</feature>